<evidence type="ECO:0008006" key="3">
    <source>
        <dbReference type="Google" id="ProtNLM"/>
    </source>
</evidence>
<sequence length="337" mass="37024">MCGLMKIPMQLKKQGISTDSQSTYGQAFLADETTDITCKSQFVINLRYIKSCKPVERFLSFKEVNNRTANGLSEVLIQSLQPFNSENKLIAQAYDGAAVNTKASCYGNWTALLIQIAGVLWRGIGRPPLVRVSVRPSPAFTTPSAVQLDDNPILMPNICDIKIVVNRLSGSIIQLLRFVAFSVASGSDPWQYLCGSDPQSEAVVGVQNRGAAVSRRPTLSQQVVQLVQVGERRDVIRLQAQRLAIAAGCLHELAVQVQHGSEIQECHKQGSSCGPKGKHQEELNLATVVAKELDHLDLSTFPRMFDGDVRGRQVKNVRVRHHVGITYADVVPVTNLH</sequence>
<reference evidence="1 2" key="1">
    <citation type="journal article" date="2022" name="Allergy">
        <title>Genome assembly and annotation of Periplaneta americana reveal a comprehensive cockroach allergen profile.</title>
        <authorList>
            <person name="Wang L."/>
            <person name="Xiong Q."/>
            <person name="Saelim N."/>
            <person name="Wang L."/>
            <person name="Nong W."/>
            <person name="Wan A.T."/>
            <person name="Shi M."/>
            <person name="Liu X."/>
            <person name="Cao Q."/>
            <person name="Hui J.H.L."/>
            <person name="Sookrung N."/>
            <person name="Leung T.F."/>
            <person name="Tungtrongchitr A."/>
            <person name="Tsui S.K.W."/>
        </authorList>
    </citation>
    <scope>NUCLEOTIDE SEQUENCE [LARGE SCALE GENOMIC DNA]</scope>
    <source>
        <strain evidence="1">PWHHKU_190912</strain>
    </source>
</reference>
<dbReference type="Proteomes" id="UP001148838">
    <property type="component" value="Unassembled WGS sequence"/>
</dbReference>
<organism evidence="1 2">
    <name type="scientific">Periplaneta americana</name>
    <name type="common">American cockroach</name>
    <name type="synonym">Blatta americana</name>
    <dbReference type="NCBI Taxonomy" id="6978"/>
    <lineage>
        <taxon>Eukaryota</taxon>
        <taxon>Metazoa</taxon>
        <taxon>Ecdysozoa</taxon>
        <taxon>Arthropoda</taxon>
        <taxon>Hexapoda</taxon>
        <taxon>Insecta</taxon>
        <taxon>Pterygota</taxon>
        <taxon>Neoptera</taxon>
        <taxon>Polyneoptera</taxon>
        <taxon>Dictyoptera</taxon>
        <taxon>Blattodea</taxon>
        <taxon>Blattoidea</taxon>
        <taxon>Blattidae</taxon>
        <taxon>Blattinae</taxon>
        <taxon>Periplaneta</taxon>
    </lineage>
</organism>
<gene>
    <name evidence="1" type="ORF">ANN_04828</name>
</gene>
<proteinExistence type="predicted"/>
<accession>A0ABQ8TB68</accession>
<name>A0ABQ8TB68_PERAM</name>
<dbReference type="PANTHER" id="PTHR45749:SF28">
    <property type="entry name" value="ZINC FINGER MYM-TYPE PROTEIN 1-LIKE-RELATED"/>
    <property type="match status" value="1"/>
</dbReference>
<evidence type="ECO:0000313" key="1">
    <source>
        <dbReference type="EMBL" id="KAJ4443178.1"/>
    </source>
</evidence>
<comment type="caution">
    <text evidence="1">The sequence shown here is derived from an EMBL/GenBank/DDBJ whole genome shotgun (WGS) entry which is preliminary data.</text>
</comment>
<protein>
    <recommendedName>
        <fullName evidence="3">DUF4371 domain-containing protein</fullName>
    </recommendedName>
</protein>
<dbReference type="PANTHER" id="PTHR45749">
    <property type="match status" value="1"/>
</dbReference>
<keyword evidence="2" id="KW-1185">Reference proteome</keyword>
<dbReference type="EMBL" id="JAJSOF020000013">
    <property type="protein sequence ID" value="KAJ4443178.1"/>
    <property type="molecule type" value="Genomic_DNA"/>
</dbReference>
<evidence type="ECO:0000313" key="2">
    <source>
        <dbReference type="Proteomes" id="UP001148838"/>
    </source>
</evidence>